<protein>
    <submittedName>
        <fullName evidence="2">Uncharacterized protein</fullName>
    </submittedName>
</protein>
<reference evidence="2 3" key="1">
    <citation type="submission" date="2012-10" db="EMBL/GenBank/DDBJ databases">
        <title>Genome assembly of Amycolatopsis azurea DSM 43854.</title>
        <authorList>
            <person name="Khatri I."/>
            <person name="Kaur I."/>
            <person name="Subramanian S."/>
            <person name="Mayilraj S."/>
        </authorList>
    </citation>
    <scope>NUCLEOTIDE SEQUENCE [LARGE SCALE GENOMIC DNA]</scope>
    <source>
        <strain evidence="2 3">DSM 43854</strain>
    </source>
</reference>
<comment type="caution">
    <text evidence="2">The sequence shown here is derived from an EMBL/GenBank/DDBJ whole genome shotgun (WGS) entry which is preliminary data.</text>
</comment>
<feature type="compositionally biased region" description="Polar residues" evidence="1">
    <location>
        <begin position="12"/>
        <end position="21"/>
    </location>
</feature>
<feature type="compositionally biased region" description="Basic and acidic residues" evidence="1">
    <location>
        <begin position="1"/>
        <end position="10"/>
    </location>
</feature>
<organism evidence="2 3">
    <name type="scientific">Amycolatopsis azurea DSM 43854</name>
    <dbReference type="NCBI Taxonomy" id="1238180"/>
    <lineage>
        <taxon>Bacteria</taxon>
        <taxon>Bacillati</taxon>
        <taxon>Actinomycetota</taxon>
        <taxon>Actinomycetes</taxon>
        <taxon>Pseudonocardiales</taxon>
        <taxon>Pseudonocardiaceae</taxon>
        <taxon>Amycolatopsis</taxon>
    </lineage>
</organism>
<evidence type="ECO:0000313" key="2">
    <source>
        <dbReference type="EMBL" id="EMD25818.1"/>
    </source>
</evidence>
<sequence length="38" mass="4164">MTARPDDPEHTLTPTHPSGGTSAPYPAERPYSSRTRKP</sequence>
<dbReference type="AlphaFoldDB" id="M2PMS0"/>
<dbReference type="EMBL" id="ANMG01000039">
    <property type="protein sequence ID" value="EMD25818.1"/>
    <property type="molecule type" value="Genomic_DNA"/>
</dbReference>
<name>M2PMS0_9PSEU</name>
<evidence type="ECO:0000313" key="3">
    <source>
        <dbReference type="Proteomes" id="UP000014137"/>
    </source>
</evidence>
<accession>M2PMS0</accession>
<evidence type="ECO:0000256" key="1">
    <source>
        <dbReference type="SAM" id="MobiDB-lite"/>
    </source>
</evidence>
<dbReference type="Proteomes" id="UP000014137">
    <property type="component" value="Unassembled WGS sequence"/>
</dbReference>
<feature type="region of interest" description="Disordered" evidence="1">
    <location>
        <begin position="1"/>
        <end position="38"/>
    </location>
</feature>
<gene>
    <name evidence="2" type="ORF">C791_4055</name>
</gene>
<proteinExistence type="predicted"/>
<dbReference type="PATRIC" id="fig|1238180.3.peg.4386"/>